<evidence type="ECO:0000313" key="4">
    <source>
        <dbReference type="EMBL" id="ANS31781.1"/>
    </source>
</evidence>
<dbReference type="InterPro" id="IPR003346">
    <property type="entry name" value="Transposase_20"/>
</dbReference>
<dbReference type="NCBIfam" id="NF033542">
    <property type="entry name" value="transpos_IS110"/>
    <property type="match status" value="1"/>
</dbReference>
<dbReference type="EMBL" id="CP009112">
    <property type="protein sequence ID" value="ANS31781.1"/>
    <property type="molecule type" value="Genomic_DNA"/>
</dbReference>
<dbReference type="Proteomes" id="UP000186108">
    <property type="component" value="Plasmid pR1CP1"/>
</dbReference>
<evidence type="ECO:0000259" key="2">
    <source>
        <dbReference type="Pfam" id="PF02371"/>
    </source>
</evidence>
<dbReference type="RefSeq" id="WP_005261528.1">
    <property type="nucleotide sequence ID" value="NZ_CP009111.1"/>
</dbReference>
<reference evidence="3 5" key="1">
    <citation type="submission" date="2014-07" db="EMBL/GenBank/DDBJ databases">
        <authorList>
            <person name="Zhang J.E."/>
            <person name="Yang H."/>
            <person name="Guo J."/>
            <person name="Deng Z."/>
            <person name="Luo H."/>
            <person name="Luo M."/>
            <person name="Zhao B."/>
        </authorList>
    </citation>
    <scope>NUCLEOTIDE SEQUENCE [LARGE SCALE GENOMIC DNA]</scope>
    <source>
        <strain evidence="3 5">1CP</strain>
        <plasmid evidence="5">Plasmid pr1cp1</plasmid>
        <plasmid evidence="4">pR1CP1</plasmid>
    </source>
</reference>
<dbReference type="EMBL" id="CP009111">
    <property type="protein sequence ID" value="ANS28047.1"/>
    <property type="molecule type" value="Genomic_DNA"/>
</dbReference>
<feature type="domain" description="Transposase IS110-like N-terminal" evidence="1">
    <location>
        <begin position="13"/>
        <end position="167"/>
    </location>
</feature>
<evidence type="ECO:0000313" key="3">
    <source>
        <dbReference type="EMBL" id="ANS28047.1"/>
    </source>
</evidence>
<keyword evidence="4" id="KW-0614">Plasmid</keyword>
<protein>
    <submittedName>
        <fullName evidence="3">Insertion element IS110 uncharacterized 43.6 kDa protein</fullName>
    </submittedName>
</protein>
<accession>A0A1B1K605</accession>
<evidence type="ECO:0000259" key="1">
    <source>
        <dbReference type="Pfam" id="PF01548"/>
    </source>
</evidence>
<gene>
    <name evidence="3" type="ORF">R1CP_16805</name>
    <name evidence="4" type="ORF">R1CP_35875</name>
</gene>
<geneLocation type="plasmid" evidence="4">
    <name>pR1CP1</name>
</geneLocation>
<dbReference type="AlphaFoldDB" id="A0A1B1K605"/>
<feature type="domain" description="Transposase IS116/IS110/IS902 C-terminal" evidence="2">
    <location>
        <begin position="276"/>
        <end position="357"/>
    </location>
</feature>
<dbReference type="GO" id="GO:0003677">
    <property type="term" value="F:DNA binding"/>
    <property type="evidence" value="ECO:0007669"/>
    <property type="project" value="InterPro"/>
</dbReference>
<dbReference type="PANTHER" id="PTHR33055">
    <property type="entry name" value="TRANSPOSASE FOR INSERTION SEQUENCE ELEMENT IS1111A"/>
    <property type="match status" value="1"/>
</dbReference>
<dbReference type="Proteomes" id="UP000186108">
    <property type="component" value="Chromosome"/>
</dbReference>
<proteinExistence type="predicted"/>
<geneLocation type="plasmid" evidence="5">
    <name>pr1cp1</name>
</geneLocation>
<dbReference type="Pfam" id="PF02371">
    <property type="entry name" value="Transposase_20"/>
    <property type="match status" value="1"/>
</dbReference>
<dbReference type="GO" id="GO:0006313">
    <property type="term" value="P:DNA transposition"/>
    <property type="evidence" value="ECO:0007669"/>
    <property type="project" value="InterPro"/>
</dbReference>
<dbReference type="InterPro" id="IPR002525">
    <property type="entry name" value="Transp_IS110-like_N"/>
</dbReference>
<sequence length="401" mass="43591">MTVPTHEQIEVFLGVDVGKGQHHAVAVSRTGTILFDRTLPNDETRLRELIDTLTHHGPTILVVDQPATIGALAVAVAQDMGITVGYLPGLAMRRIADLYPGEAKTDKKDAAIIADAARTLPHAIRHLKTTDTQVAELSILSGFDDDLAMQITATSNRLHGLLTQIHPALERAIGRHIAHPAILDLLEHYPTPAQIRRLGHSRLATRLSKKAPRMGARLADDITTAISEQNVVVIGTSAAETVIPKLAEQLSSLQRQRSDVAAKVEALVEAHPLYPVLTSMPGVGIRTTARIITETSGKHFATAGHLAAYAGLAPVTRRSGSSIRGEHRSRRGNKKLKRVLYLSAFAALQDPDSRDYYDRKRAQGKSYNQALVALARRRCDVLFAMLRDGTTYQAHPRPSAA</sequence>
<name>A0A1B1K605_RHOOP</name>
<dbReference type="PANTHER" id="PTHR33055:SF3">
    <property type="entry name" value="PUTATIVE TRANSPOSASE FOR IS117-RELATED"/>
    <property type="match status" value="1"/>
</dbReference>
<dbReference type="Pfam" id="PF01548">
    <property type="entry name" value="DEDD_Tnp_IS110"/>
    <property type="match status" value="1"/>
</dbReference>
<evidence type="ECO:0000313" key="5">
    <source>
        <dbReference type="Proteomes" id="UP000186108"/>
    </source>
</evidence>
<organism evidence="3 5">
    <name type="scientific">Rhodococcus opacus</name>
    <name type="common">Nocardia opaca</name>
    <dbReference type="NCBI Taxonomy" id="37919"/>
    <lineage>
        <taxon>Bacteria</taxon>
        <taxon>Bacillati</taxon>
        <taxon>Actinomycetota</taxon>
        <taxon>Actinomycetes</taxon>
        <taxon>Mycobacteriales</taxon>
        <taxon>Nocardiaceae</taxon>
        <taxon>Rhodococcus</taxon>
    </lineage>
</organism>
<dbReference type="PATRIC" id="fig|37919.13.peg.3481"/>
<dbReference type="GO" id="GO:0004803">
    <property type="term" value="F:transposase activity"/>
    <property type="evidence" value="ECO:0007669"/>
    <property type="project" value="InterPro"/>
</dbReference>
<dbReference type="InterPro" id="IPR047650">
    <property type="entry name" value="Transpos_IS110"/>
</dbReference>